<evidence type="ECO:0000256" key="9">
    <source>
        <dbReference type="SAM" id="MobiDB-lite"/>
    </source>
</evidence>
<feature type="region of interest" description="Disordered" evidence="9">
    <location>
        <begin position="175"/>
        <end position="203"/>
    </location>
</feature>
<evidence type="ECO:0000259" key="11">
    <source>
        <dbReference type="PROSITE" id="PS50146"/>
    </source>
</evidence>
<protein>
    <submittedName>
        <fullName evidence="12">Diacylglycerol kinase family enzyme</fullName>
    </submittedName>
</protein>
<dbReference type="PANTHER" id="PTHR12358">
    <property type="entry name" value="SPHINGOSINE KINASE"/>
    <property type="match status" value="1"/>
</dbReference>
<dbReference type="InterPro" id="IPR001206">
    <property type="entry name" value="Diacylglycerol_kinase_cat_dom"/>
</dbReference>
<feature type="domain" description="DAGKc" evidence="11">
    <location>
        <begin position="47"/>
        <end position="177"/>
    </location>
</feature>
<name>A0ABX5EIN9_9MICO</name>
<dbReference type="Gene3D" id="3.40.50.10330">
    <property type="entry name" value="Probable inorganic polyphosphate/atp-NAD kinase, domain 1"/>
    <property type="match status" value="1"/>
</dbReference>
<evidence type="ECO:0000256" key="4">
    <source>
        <dbReference type="ARBA" id="ARBA00022741"/>
    </source>
</evidence>
<dbReference type="Proteomes" id="UP000239895">
    <property type="component" value="Unassembled WGS sequence"/>
</dbReference>
<accession>A0ABX5EIN9</accession>
<feature type="transmembrane region" description="Helical" evidence="10">
    <location>
        <begin position="6"/>
        <end position="26"/>
    </location>
</feature>
<keyword evidence="3" id="KW-0808">Transferase</keyword>
<gene>
    <name evidence="12" type="ORF">BCL65_10219</name>
</gene>
<keyword evidence="7" id="KW-0444">Lipid biosynthesis</keyword>
<dbReference type="InterPro" id="IPR045540">
    <property type="entry name" value="YegS/DAGK_C"/>
</dbReference>
<dbReference type="Pfam" id="PF19279">
    <property type="entry name" value="YegS_C"/>
    <property type="match status" value="1"/>
</dbReference>
<sequence length="383" mass="39595">MPWELTVGIVALVIGVAALATAVVGMRRTRQRAASRPTAAPRSGPPRTGPQIAVVVNPSKENTDRIVDTARRVCAEAALPDPLFYDTTVDDPGTGQARAALAAGADVVVAAGGDGTVRAVAEGLTGTDTPMGIVPAGTGNLLARNLDIPLADVGEAMAVVIGGRDRRIDVGRARITPVPDDGTAPGDVAPEAVTSEDVAPEGPGDEQDAHIFLVIAGLGFDAAMVADADDHLKAKMGWVAYFLAGARHLHGRRMKAQITIDDETPVAARLRSILVGNTGRLPGGITLLPDAIIDDGILDVAAIDTRGGLAGWAQLFGEVVAQGMGVQNEAKLRIGRIDHVRARHIRIDVEGGEQAQVDGDVLGRASCMESWVEPGALVVRAPA</sequence>
<evidence type="ECO:0000256" key="7">
    <source>
        <dbReference type="ARBA" id="ARBA00023209"/>
    </source>
</evidence>
<dbReference type="Gene3D" id="2.60.200.40">
    <property type="match status" value="1"/>
</dbReference>
<keyword evidence="10" id="KW-0472">Membrane</keyword>
<keyword evidence="7" id="KW-0594">Phospholipid biosynthesis</keyword>
<keyword evidence="10" id="KW-0812">Transmembrane</keyword>
<evidence type="ECO:0000256" key="6">
    <source>
        <dbReference type="ARBA" id="ARBA00022840"/>
    </source>
</evidence>
<dbReference type="SUPFAM" id="SSF111331">
    <property type="entry name" value="NAD kinase/diacylglycerol kinase-like"/>
    <property type="match status" value="1"/>
</dbReference>
<comment type="cofactor">
    <cofactor evidence="1">
        <name>Mg(2+)</name>
        <dbReference type="ChEBI" id="CHEBI:18420"/>
    </cofactor>
</comment>
<keyword evidence="5 12" id="KW-0418">Kinase</keyword>
<keyword evidence="6" id="KW-0067">ATP-binding</keyword>
<dbReference type="GO" id="GO:0016301">
    <property type="term" value="F:kinase activity"/>
    <property type="evidence" value="ECO:0007669"/>
    <property type="project" value="UniProtKB-KW"/>
</dbReference>
<dbReference type="EMBL" id="PVTX01000002">
    <property type="protein sequence ID" value="PRZ08477.1"/>
    <property type="molecule type" value="Genomic_DNA"/>
</dbReference>
<dbReference type="SMART" id="SM00046">
    <property type="entry name" value="DAGKc"/>
    <property type="match status" value="1"/>
</dbReference>
<evidence type="ECO:0000256" key="8">
    <source>
        <dbReference type="ARBA" id="ARBA00023264"/>
    </source>
</evidence>
<evidence type="ECO:0000256" key="2">
    <source>
        <dbReference type="ARBA" id="ARBA00005983"/>
    </source>
</evidence>
<keyword evidence="13" id="KW-1185">Reference proteome</keyword>
<dbReference type="InterPro" id="IPR017438">
    <property type="entry name" value="ATP-NAD_kinase_N"/>
</dbReference>
<dbReference type="InterPro" id="IPR050187">
    <property type="entry name" value="Lipid_Phosphate_FormReg"/>
</dbReference>
<keyword evidence="8" id="KW-1208">Phospholipid metabolism</keyword>
<keyword evidence="10" id="KW-1133">Transmembrane helix</keyword>
<evidence type="ECO:0000256" key="3">
    <source>
        <dbReference type="ARBA" id="ARBA00022679"/>
    </source>
</evidence>
<proteinExistence type="inferred from homology"/>
<evidence type="ECO:0000256" key="5">
    <source>
        <dbReference type="ARBA" id="ARBA00022777"/>
    </source>
</evidence>
<keyword evidence="4" id="KW-0547">Nucleotide-binding</keyword>
<comment type="caution">
    <text evidence="12">The sequence shown here is derived from an EMBL/GenBank/DDBJ whole genome shotgun (WGS) entry which is preliminary data.</text>
</comment>
<keyword evidence="7" id="KW-0443">Lipid metabolism</keyword>
<evidence type="ECO:0000313" key="13">
    <source>
        <dbReference type="Proteomes" id="UP000239895"/>
    </source>
</evidence>
<evidence type="ECO:0000256" key="10">
    <source>
        <dbReference type="SAM" id="Phobius"/>
    </source>
</evidence>
<organism evidence="12 13">
    <name type="scientific">Isoptericola halotolerans</name>
    <dbReference type="NCBI Taxonomy" id="300560"/>
    <lineage>
        <taxon>Bacteria</taxon>
        <taxon>Bacillati</taxon>
        <taxon>Actinomycetota</taxon>
        <taxon>Actinomycetes</taxon>
        <taxon>Micrococcales</taxon>
        <taxon>Promicromonosporaceae</taxon>
        <taxon>Isoptericola</taxon>
    </lineage>
</organism>
<comment type="similarity">
    <text evidence="2">Belongs to the diacylglycerol/lipid kinase family.</text>
</comment>
<dbReference type="PROSITE" id="PS50146">
    <property type="entry name" value="DAGK"/>
    <property type="match status" value="1"/>
</dbReference>
<dbReference type="InterPro" id="IPR016064">
    <property type="entry name" value="NAD/diacylglycerol_kinase_sf"/>
</dbReference>
<feature type="region of interest" description="Disordered" evidence="9">
    <location>
        <begin position="27"/>
        <end position="50"/>
    </location>
</feature>
<reference evidence="12 13" key="1">
    <citation type="submission" date="2018-03" db="EMBL/GenBank/DDBJ databases">
        <title>Comparative analysis of microorganisms from saline springs in Andes Mountain Range, Colombia.</title>
        <authorList>
            <person name="Rubin E."/>
        </authorList>
    </citation>
    <scope>NUCLEOTIDE SEQUENCE [LARGE SCALE GENOMIC DNA]</scope>
    <source>
        <strain evidence="12 13">CG 23</strain>
    </source>
</reference>
<dbReference type="Pfam" id="PF00781">
    <property type="entry name" value="DAGK_cat"/>
    <property type="match status" value="1"/>
</dbReference>
<evidence type="ECO:0000313" key="12">
    <source>
        <dbReference type="EMBL" id="PRZ08477.1"/>
    </source>
</evidence>
<dbReference type="PANTHER" id="PTHR12358:SF54">
    <property type="entry name" value="SPHINGOSINE KINASE RELATED PROTEIN"/>
    <property type="match status" value="1"/>
</dbReference>
<evidence type="ECO:0000256" key="1">
    <source>
        <dbReference type="ARBA" id="ARBA00001946"/>
    </source>
</evidence>
<dbReference type="RefSeq" id="WP_106265260.1">
    <property type="nucleotide sequence ID" value="NZ_PVTX01000002.1"/>
</dbReference>